<dbReference type="EMBL" id="OC934695">
    <property type="protein sequence ID" value="CAD7660309.1"/>
    <property type="molecule type" value="Genomic_DNA"/>
</dbReference>
<gene>
    <name evidence="10" type="ORF">ONB1V03_LOCUS16879</name>
</gene>
<accession>A0A7R9MI89</accession>
<evidence type="ECO:0000313" key="10">
    <source>
        <dbReference type="EMBL" id="CAD7660309.1"/>
    </source>
</evidence>
<comment type="subcellular location">
    <subcellularLocation>
        <location evidence="1 6">Nucleus</location>
    </subcellularLocation>
</comment>
<dbReference type="PANTHER" id="PTHR12755">
    <property type="entry name" value="CLEAVAGE/POLYADENYLATION FACTOR IA SUBUNIT CLP1P"/>
    <property type="match status" value="1"/>
</dbReference>
<dbReference type="Pfam" id="PF06807">
    <property type="entry name" value="Clp1"/>
    <property type="match status" value="1"/>
</dbReference>
<feature type="domain" description="Clp1 P-loop" evidence="9">
    <location>
        <begin position="114"/>
        <end position="300"/>
    </location>
</feature>
<dbReference type="PANTHER" id="PTHR12755:SF6">
    <property type="entry name" value="POLYRIBONUCLEOTIDE 5'-HYDROXYL-KINASE CLP1"/>
    <property type="match status" value="1"/>
</dbReference>
<feature type="domain" description="Clp1 N-terminal" evidence="8">
    <location>
        <begin position="10"/>
        <end position="100"/>
    </location>
</feature>
<dbReference type="SUPFAM" id="SSF52540">
    <property type="entry name" value="P-loop containing nucleoside triphosphate hydrolases"/>
    <property type="match status" value="1"/>
</dbReference>
<evidence type="ECO:0000256" key="6">
    <source>
        <dbReference type="HAMAP-Rule" id="MF_03035"/>
    </source>
</evidence>
<name>A0A7R9MI89_9ACAR</name>
<dbReference type="FunFam" id="2.60.120.1030:FF:000001">
    <property type="entry name" value="Protein CLP1 homolog 5"/>
    <property type="match status" value="1"/>
</dbReference>
<dbReference type="HAMAP" id="MF_03035">
    <property type="entry name" value="Clp1"/>
    <property type="match status" value="1"/>
</dbReference>
<evidence type="ECO:0000256" key="4">
    <source>
        <dbReference type="ARBA" id="ARBA00022840"/>
    </source>
</evidence>
<keyword evidence="11" id="KW-1185">Reference proteome</keyword>
<sequence>MTTSEAKEYKLSADCELRFEVEDETVICELKSGLAEMFGTELMRAHKYHFRSGSKVAIFTYHGCVVELTGRPEVDYISRETPMTFYVNLSAALEALRTKAQEEDRCGPTLMVVGPSDCGKSTLCRILLNYAVRMGRQPLFVDLDCGQGCVSIAGTLGAVTVERPADIEDGYSLVAPIAYHFGHTSPDGNITLYNILMKCLSKSVEMKMQTEKRSKYSGVIINTCGWVKSHGYQAIIRAAQDFNVDIITVLDQERLYNELVRDVNSSVKVIFTPKSGGVVERVRKYRIEARDAKVRWYFYGTAKSGLYPYSFEVPFSQLRVYKIGAPNLPDSCMPIGMKTEDNLTKLVSVSPTAQTLLNHILAVSTATSVEDNLKVIESNLFGFVCVTNVDIERQVVTLLAPQQRPLPPNCILLLSDIQFMDSH</sequence>
<dbReference type="EMBL" id="CAJPVJ010019870">
    <property type="protein sequence ID" value="CAG2177447.1"/>
    <property type="molecule type" value="Genomic_DNA"/>
</dbReference>
<dbReference type="Gene3D" id="3.40.50.300">
    <property type="entry name" value="P-loop containing nucleotide triphosphate hydrolases"/>
    <property type="match status" value="1"/>
</dbReference>
<evidence type="ECO:0000259" key="7">
    <source>
        <dbReference type="Pfam" id="PF06807"/>
    </source>
</evidence>
<keyword evidence="4 6" id="KW-0067">ATP-binding</keyword>
<organism evidence="10">
    <name type="scientific">Oppiella nova</name>
    <dbReference type="NCBI Taxonomy" id="334625"/>
    <lineage>
        <taxon>Eukaryota</taxon>
        <taxon>Metazoa</taxon>
        <taxon>Ecdysozoa</taxon>
        <taxon>Arthropoda</taxon>
        <taxon>Chelicerata</taxon>
        <taxon>Arachnida</taxon>
        <taxon>Acari</taxon>
        <taxon>Acariformes</taxon>
        <taxon>Sarcoptiformes</taxon>
        <taxon>Oribatida</taxon>
        <taxon>Brachypylina</taxon>
        <taxon>Oppioidea</taxon>
        <taxon>Oppiidae</taxon>
        <taxon>Oppiella</taxon>
    </lineage>
</organism>
<dbReference type="Gene3D" id="2.40.30.330">
    <property type="entry name" value="Pre-mRNA cleavage complex subunit Clp1, C-terminal domain"/>
    <property type="match status" value="1"/>
</dbReference>
<dbReference type="GO" id="GO:0051731">
    <property type="term" value="F:polynucleotide 5'-hydroxyl-kinase activity"/>
    <property type="evidence" value="ECO:0007669"/>
    <property type="project" value="InterPro"/>
</dbReference>
<dbReference type="OrthoDB" id="258143at2759"/>
<dbReference type="InterPro" id="IPR032324">
    <property type="entry name" value="Clp1_N"/>
</dbReference>
<keyword evidence="2 6" id="KW-0507">mRNA processing</keyword>
<feature type="binding site" evidence="6">
    <location>
        <position position="16"/>
    </location>
    <ligand>
        <name>ATP</name>
        <dbReference type="ChEBI" id="CHEBI:30616"/>
    </ligand>
</feature>
<dbReference type="Proteomes" id="UP000728032">
    <property type="component" value="Unassembled WGS sequence"/>
</dbReference>
<dbReference type="InterPro" id="IPR038238">
    <property type="entry name" value="Clp1_C_sf"/>
</dbReference>
<dbReference type="FunFam" id="2.40.30.330:FF:000001">
    <property type="entry name" value="Protein CLP1 homolog"/>
    <property type="match status" value="1"/>
</dbReference>
<evidence type="ECO:0000256" key="3">
    <source>
        <dbReference type="ARBA" id="ARBA00022741"/>
    </source>
</evidence>
<feature type="binding site" evidence="6">
    <location>
        <begin position="117"/>
        <end position="122"/>
    </location>
    <ligand>
        <name>ATP</name>
        <dbReference type="ChEBI" id="CHEBI:30616"/>
    </ligand>
</feature>
<dbReference type="GO" id="GO:0005849">
    <property type="term" value="C:mRNA cleavage factor complex"/>
    <property type="evidence" value="ECO:0007669"/>
    <property type="project" value="InterPro"/>
</dbReference>
<dbReference type="InterPro" id="IPR028606">
    <property type="entry name" value="Clp1"/>
</dbReference>
<dbReference type="InterPro" id="IPR045116">
    <property type="entry name" value="Clp1/Grc3"/>
</dbReference>
<dbReference type="AlphaFoldDB" id="A0A7R9MI89"/>
<dbReference type="InterPro" id="IPR038239">
    <property type="entry name" value="Clp1_N_sf"/>
</dbReference>
<dbReference type="InterPro" id="IPR032319">
    <property type="entry name" value="CLP1_P"/>
</dbReference>
<dbReference type="GO" id="GO:0006388">
    <property type="term" value="P:tRNA splicing, via endonucleolytic cleavage and ligation"/>
    <property type="evidence" value="ECO:0007669"/>
    <property type="project" value="TreeGrafter"/>
</dbReference>
<dbReference type="Pfam" id="PF16573">
    <property type="entry name" value="CLP1_N"/>
    <property type="match status" value="1"/>
</dbReference>
<evidence type="ECO:0000259" key="8">
    <source>
        <dbReference type="Pfam" id="PF16573"/>
    </source>
</evidence>
<reference evidence="10" key="1">
    <citation type="submission" date="2020-11" db="EMBL/GenBank/DDBJ databases">
        <authorList>
            <person name="Tran Van P."/>
        </authorList>
    </citation>
    <scope>NUCLEOTIDE SEQUENCE</scope>
</reference>
<proteinExistence type="inferred from homology"/>
<dbReference type="Pfam" id="PF16575">
    <property type="entry name" value="CLP1_P"/>
    <property type="match status" value="1"/>
</dbReference>
<dbReference type="GO" id="GO:0005524">
    <property type="term" value="F:ATP binding"/>
    <property type="evidence" value="ECO:0007669"/>
    <property type="project" value="UniProtKB-UniRule"/>
</dbReference>
<comment type="similarity">
    <text evidence="6">Belongs to the Clp1 family. Clp1 subfamily.</text>
</comment>
<evidence type="ECO:0000259" key="9">
    <source>
        <dbReference type="Pfam" id="PF16575"/>
    </source>
</evidence>
<comment type="function">
    <text evidence="6">Required for endonucleolytic cleavage during polyadenylation-dependent pre-mRNA 3'-end formation.</text>
</comment>
<evidence type="ECO:0000256" key="1">
    <source>
        <dbReference type="ARBA" id="ARBA00004123"/>
    </source>
</evidence>
<keyword evidence="5 6" id="KW-0539">Nucleus</keyword>
<evidence type="ECO:0000256" key="2">
    <source>
        <dbReference type="ARBA" id="ARBA00022664"/>
    </source>
</evidence>
<feature type="binding site" evidence="6">
    <location>
        <position position="55"/>
    </location>
    <ligand>
        <name>ATP</name>
        <dbReference type="ChEBI" id="CHEBI:30616"/>
    </ligand>
</feature>
<dbReference type="InterPro" id="IPR010655">
    <property type="entry name" value="Clp1_C"/>
</dbReference>
<feature type="domain" description="Clp1 C-terminal" evidence="7">
    <location>
        <begin position="306"/>
        <end position="421"/>
    </location>
</feature>
<evidence type="ECO:0000256" key="5">
    <source>
        <dbReference type="ARBA" id="ARBA00023242"/>
    </source>
</evidence>
<dbReference type="GO" id="GO:0031124">
    <property type="term" value="P:mRNA 3'-end processing"/>
    <property type="evidence" value="ECO:0007669"/>
    <property type="project" value="UniProtKB-UniRule"/>
</dbReference>
<dbReference type="InterPro" id="IPR027417">
    <property type="entry name" value="P-loop_NTPase"/>
</dbReference>
<dbReference type="Gene3D" id="2.60.120.1030">
    <property type="entry name" value="Clp1, DNA binding domain"/>
    <property type="match status" value="1"/>
</dbReference>
<keyword evidence="3 6" id="KW-0547">Nucleotide-binding</keyword>
<protein>
    <recommendedName>
        <fullName evidence="6">Protein CLP1 homolog</fullName>
    </recommendedName>
</protein>
<evidence type="ECO:0000313" key="11">
    <source>
        <dbReference type="Proteomes" id="UP000728032"/>
    </source>
</evidence>